<gene>
    <name evidence="2" type="ORF">SAMN05216174_11045</name>
</gene>
<dbReference type="Pfam" id="PF04672">
    <property type="entry name" value="Methyltransf_19"/>
    <property type="match status" value="1"/>
</dbReference>
<organism evidence="2 3">
    <name type="scientific">Actinokineospora iranica</name>
    <dbReference type="NCBI Taxonomy" id="1271860"/>
    <lineage>
        <taxon>Bacteria</taxon>
        <taxon>Bacillati</taxon>
        <taxon>Actinomycetota</taxon>
        <taxon>Actinomycetes</taxon>
        <taxon>Pseudonocardiales</taxon>
        <taxon>Pseudonocardiaceae</taxon>
        <taxon>Actinokineospora</taxon>
    </lineage>
</organism>
<keyword evidence="2" id="KW-0808">Transferase</keyword>
<feature type="compositionally biased region" description="Basic and acidic residues" evidence="1">
    <location>
        <begin position="175"/>
        <end position="187"/>
    </location>
</feature>
<keyword evidence="3" id="KW-1185">Reference proteome</keyword>
<feature type="compositionally biased region" description="Low complexity" evidence="1">
    <location>
        <begin position="148"/>
        <end position="158"/>
    </location>
</feature>
<dbReference type="Gene3D" id="3.40.50.150">
    <property type="entry name" value="Vaccinia Virus protein VP39"/>
    <property type="match status" value="1"/>
</dbReference>
<dbReference type="SUPFAM" id="SSF53335">
    <property type="entry name" value="S-adenosyl-L-methionine-dependent methyltransferases"/>
    <property type="match status" value="1"/>
</dbReference>
<dbReference type="InterPro" id="IPR006764">
    <property type="entry name" value="SAM_dep_MeTrfase_SAV2177_type"/>
</dbReference>
<dbReference type="AlphaFoldDB" id="A0A1G6U0H7"/>
<dbReference type="STRING" id="1271860.SAMN05216174_11045"/>
<reference evidence="3" key="1">
    <citation type="submission" date="2016-10" db="EMBL/GenBank/DDBJ databases">
        <authorList>
            <person name="Varghese N."/>
            <person name="Submissions S."/>
        </authorList>
    </citation>
    <scope>NUCLEOTIDE SEQUENCE [LARGE SCALE GENOMIC DNA]</scope>
    <source>
        <strain evidence="3">IBRC-M 10403</strain>
    </source>
</reference>
<dbReference type="InterPro" id="IPR029063">
    <property type="entry name" value="SAM-dependent_MTases_sf"/>
</dbReference>
<dbReference type="Proteomes" id="UP000199501">
    <property type="component" value="Unassembled WGS sequence"/>
</dbReference>
<sequence length="199" mass="21726">MAHGKLILQNNDNATVVAADLCKPETVLSPAVTEFLDFTQPIGLLMVAVFHFVPDERHPADIIARYRDALPPGSLLALSHLTADHKPTEMAGVVEAMKNSRDPMYFRPYDAVLPLFEGFDLVEPGLVSAPQWHPDPDAPTDTTEGVYAASASSAKPTPTYQPSPTPPRCSFRPSSEPEHLPGRTEARQVLDGAEWFLRG</sequence>
<protein>
    <submittedName>
        <fullName evidence="2">S-adenosyl methyltransferase</fullName>
    </submittedName>
</protein>
<dbReference type="GO" id="GO:0032259">
    <property type="term" value="P:methylation"/>
    <property type="evidence" value="ECO:0007669"/>
    <property type="project" value="UniProtKB-KW"/>
</dbReference>
<keyword evidence="2" id="KW-0489">Methyltransferase</keyword>
<accession>A0A1G6U0H7</accession>
<dbReference type="GO" id="GO:0008168">
    <property type="term" value="F:methyltransferase activity"/>
    <property type="evidence" value="ECO:0007669"/>
    <property type="project" value="UniProtKB-KW"/>
</dbReference>
<evidence type="ECO:0000313" key="2">
    <source>
        <dbReference type="EMBL" id="SDD34912.1"/>
    </source>
</evidence>
<feature type="region of interest" description="Disordered" evidence="1">
    <location>
        <begin position="130"/>
        <end position="187"/>
    </location>
</feature>
<name>A0A1G6U0H7_9PSEU</name>
<dbReference type="EMBL" id="FMZZ01000010">
    <property type="protein sequence ID" value="SDD34912.1"/>
    <property type="molecule type" value="Genomic_DNA"/>
</dbReference>
<evidence type="ECO:0000256" key="1">
    <source>
        <dbReference type="SAM" id="MobiDB-lite"/>
    </source>
</evidence>
<evidence type="ECO:0000313" key="3">
    <source>
        <dbReference type="Proteomes" id="UP000199501"/>
    </source>
</evidence>
<proteinExistence type="predicted"/>